<dbReference type="PROSITE" id="PS50048">
    <property type="entry name" value="ZN2_CY6_FUNGAL_2"/>
    <property type="match status" value="1"/>
</dbReference>
<dbReference type="InterPro" id="IPR036864">
    <property type="entry name" value="Zn2-C6_fun-type_DNA-bd_sf"/>
</dbReference>
<evidence type="ECO:0000313" key="6">
    <source>
        <dbReference type="Proteomes" id="UP000799118"/>
    </source>
</evidence>
<feature type="compositionally biased region" description="Basic and acidic residues" evidence="3">
    <location>
        <begin position="127"/>
        <end position="149"/>
    </location>
</feature>
<keyword evidence="2" id="KW-0539">Nucleus</keyword>
<dbReference type="EMBL" id="ML769387">
    <property type="protein sequence ID" value="KAE9409507.1"/>
    <property type="molecule type" value="Genomic_DNA"/>
</dbReference>
<evidence type="ECO:0000256" key="1">
    <source>
        <dbReference type="ARBA" id="ARBA00022723"/>
    </source>
</evidence>
<dbReference type="GO" id="GO:0006351">
    <property type="term" value="P:DNA-templated transcription"/>
    <property type="evidence" value="ECO:0007669"/>
    <property type="project" value="InterPro"/>
</dbReference>
<name>A0A6A4IKS3_9AGAR</name>
<dbReference type="CDD" id="cd12148">
    <property type="entry name" value="fungal_TF_MHR"/>
    <property type="match status" value="1"/>
</dbReference>
<evidence type="ECO:0000256" key="2">
    <source>
        <dbReference type="ARBA" id="ARBA00023242"/>
    </source>
</evidence>
<dbReference type="Gene3D" id="4.10.240.10">
    <property type="entry name" value="Zn(2)-C6 fungal-type DNA-binding domain"/>
    <property type="match status" value="1"/>
</dbReference>
<evidence type="ECO:0000259" key="4">
    <source>
        <dbReference type="PROSITE" id="PS50048"/>
    </source>
</evidence>
<feature type="region of interest" description="Disordered" evidence="3">
    <location>
        <begin position="1"/>
        <end position="25"/>
    </location>
</feature>
<feature type="region of interest" description="Disordered" evidence="3">
    <location>
        <begin position="127"/>
        <end position="154"/>
    </location>
</feature>
<gene>
    <name evidence="5" type="ORF">BT96DRAFT_872143</name>
</gene>
<protein>
    <recommendedName>
        <fullName evidence="4">Zn(2)-C6 fungal-type domain-containing protein</fullName>
    </recommendedName>
</protein>
<dbReference type="Pfam" id="PF04082">
    <property type="entry name" value="Fungal_trans"/>
    <property type="match status" value="1"/>
</dbReference>
<organism evidence="5 6">
    <name type="scientific">Gymnopus androsaceus JB14</name>
    <dbReference type="NCBI Taxonomy" id="1447944"/>
    <lineage>
        <taxon>Eukaryota</taxon>
        <taxon>Fungi</taxon>
        <taxon>Dikarya</taxon>
        <taxon>Basidiomycota</taxon>
        <taxon>Agaricomycotina</taxon>
        <taxon>Agaricomycetes</taxon>
        <taxon>Agaricomycetidae</taxon>
        <taxon>Agaricales</taxon>
        <taxon>Marasmiineae</taxon>
        <taxon>Omphalotaceae</taxon>
        <taxon>Gymnopus</taxon>
    </lineage>
</organism>
<reference evidence="5" key="1">
    <citation type="journal article" date="2019" name="Environ. Microbiol.">
        <title>Fungal ecological strategies reflected in gene transcription - a case study of two litter decomposers.</title>
        <authorList>
            <person name="Barbi F."/>
            <person name="Kohler A."/>
            <person name="Barry K."/>
            <person name="Baskaran P."/>
            <person name="Daum C."/>
            <person name="Fauchery L."/>
            <person name="Ihrmark K."/>
            <person name="Kuo A."/>
            <person name="LaButti K."/>
            <person name="Lipzen A."/>
            <person name="Morin E."/>
            <person name="Grigoriev I.V."/>
            <person name="Henrissat B."/>
            <person name="Lindahl B."/>
            <person name="Martin F."/>
        </authorList>
    </citation>
    <scope>NUCLEOTIDE SEQUENCE</scope>
    <source>
        <strain evidence="5">JB14</strain>
    </source>
</reference>
<dbReference type="CDD" id="cd00067">
    <property type="entry name" value="GAL4"/>
    <property type="match status" value="1"/>
</dbReference>
<dbReference type="GO" id="GO:0000981">
    <property type="term" value="F:DNA-binding transcription factor activity, RNA polymerase II-specific"/>
    <property type="evidence" value="ECO:0007669"/>
    <property type="project" value="InterPro"/>
</dbReference>
<dbReference type="SMART" id="SM00066">
    <property type="entry name" value="GAL4"/>
    <property type="match status" value="1"/>
</dbReference>
<dbReference type="PANTHER" id="PTHR46910">
    <property type="entry name" value="TRANSCRIPTION FACTOR PDR1"/>
    <property type="match status" value="1"/>
</dbReference>
<dbReference type="SMART" id="SM00906">
    <property type="entry name" value="Fungal_trans"/>
    <property type="match status" value="1"/>
</dbReference>
<dbReference type="SUPFAM" id="SSF57701">
    <property type="entry name" value="Zn2/Cys6 DNA-binding domain"/>
    <property type="match status" value="1"/>
</dbReference>
<dbReference type="InterPro" id="IPR001138">
    <property type="entry name" value="Zn2Cys6_DnaBD"/>
</dbReference>
<dbReference type="Proteomes" id="UP000799118">
    <property type="component" value="Unassembled WGS sequence"/>
</dbReference>
<accession>A0A6A4IKS3</accession>
<dbReference type="AlphaFoldDB" id="A0A6A4IKS3"/>
<dbReference type="InterPro" id="IPR050987">
    <property type="entry name" value="AtrR-like"/>
</dbReference>
<evidence type="ECO:0000313" key="5">
    <source>
        <dbReference type="EMBL" id="KAE9409507.1"/>
    </source>
</evidence>
<feature type="domain" description="Zn(2)-C6 fungal-type" evidence="4">
    <location>
        <begin position="28"/>
        <end position="61"/>
    </location>
</feature>
<dbReference type="OrthoDB" id="2852338at2759"/>
<evidence type="ECO:0000256" key="3">
    <source>
        <dbReference type="SAM" id="MobiDB-lite"/>
    </source>
</evidence>
<dbReference type="InterPro" id="IPR007219">
    <property type="entry name" value="XnlR_reg_dom"/>
</dbReference>
<dbReference type="GO" id="GO:0003677">
    <property type="term" value="F:DNA binding"/>
    <property type="evidence" value="ECO:0007669"/>
    <property type="project" value="InterPro"/>
</dbReference>
<keyword evidence="1" id="KW-0479">Metal-binding</keyword>
<dbReference type="Pfam" id="PF00172">
    <property type="entry name" value="Zn_clus"/>
    <property type="match status" value="1"/>
</dbReference>
<dbReference type="PROSITE" id="PS00463">
    <property type="entry name" value="ZN2_CY6_FUNGAL_1"/>
    <property type="match status" value="1"/>
</dbReference>
<sequence length="782" mass="87868">MSDSDLADSLPSGSARGTKTKRQRLQNSCDNCKKRKIRCDSAARGGTACSQCVSLNVECLHTAERKKRGPPAGRSAQLKSASIQALTASILSSVPYSIPQDEMELRRILKQLASYIRTLESELAASRKSDLGTSVHSREESSEPATSREEYDETDELSEQLKQLHFNHSHERYHGKLSYRLQFIKSALDTDQPFNQEAIHICKRPIFWEIQPWQFTRGPRLEPLVFPPQDLLVELVDIWFAKSNPFFPLLHRPLLEQSIASGLHYHDRDFGEALLAMCALASRHSDDPRNCLYGSQLSAGFVWMHQVNPVPASFTEVPSLFQLQKLVLYIMFMQSTSTPYSGWVLAGLGIRLLQDVGAHRKQASPPSMSRELWKRAFWILVYMDSAWSVNMGRPRAITSDNYDVEFPVEVDDVYWEQPGELAFKQPPGKPCQLAYWIQILKLISILESLQRAMRFVRSSLRKPDPDVLAQRQRALIEIDKALDNWLEATPEHLKWNPHRPDSLVFDQSTSLYLMYFYLRIETHRHSITRPGSTFSSSLETCLNAAHSCVLIMEARRKREYVVLGPQMLAAIANSAIMLLINIWRSKQLNVEIDIEAEMVDVVRCMNQLERFEKRIQVAGRLWDTVLNIISISNLTDAYNNARETCSTGTEATTIINVDPDLGAAASSAIPPPNQSCTLEQYLQGYGSSLPSIQVIPTDKSIVPTAFATPDLQHLLSFGSNLLSINAPFLSSSASDACSSALQSELDDALQPSGTLDNMDVSGGDWAQYMTSVDEVLRALQQA</sequence>
<keyword evidence="6" id="KW-1185">Reference proteome</keyword>
<dbReference type="GO" id="GO:0008270">
    <property type="term" value="F:zinc ion binding"/>
    <property type="evidence" value="ECO:0007669"/>
    <property type="project" value="InterPro"/>
</dbReference>
<proteinExistence type="predicted"/>
<dbReference type="PANTHER" id="PTHR46910:SF38">
    <property type="entry name" value="ZN(2)-C6 FUNGAL-TYPE DOMAIN-CONTAINING PROTEIN"/>
    <property type="match status" value="1"/>
</dbReference>